<evidence type="ECO:0000256" key="1">
    <source>
        <dbReference type="SAM" id="MobiDB-lite"/>
    </source>
</evidence>
<gene>
    <name evidence="2" type="ORF">GCM10023209_14920</name>
</gene>
<evidence type="ECO:0000313" key="2">
    <source>
        <dbReference type="EMBL" id="GAA5071321.1"/>
    </source>
</evidence>
<dbReference type="EMBL" id="BAABHW010000002">
    <property type="protein sequence ID" value="GAA5071321.1"/>
    <property type="molecule type" value="Genomic_DNA"/>
</dbReference>
<sequence length="152" mass="17783">MIRTRSYDQQREPDPDYSNEEERAVLAERMLEVVPEIRSMEACDGIVEACYRVGFNGMDCHTLRLIARRLGRFPVCVETLDVTDGRPRTVRVHLDDAAGALRSPPDENADFWEDPVLVEEAKRRAPREWSKVEARLEREARRIRRDFDRSRP</sequence>
<dbReference type="RefSeq" id="WP_259550062.1">
    <property type="nucleotide sequence ID" value="NZ_BAABHW010000002.1"/>
</dbReference>
<evidence type="ECO:0000313" key="3">
    <source>
        <dbReference type="Proteomes" id="UP001499910"/>
    </source>
</evidence>
<accession>A0ABP9L998</accession>
<organism evidence="2 3">
    <name type="scientific">[Roseibacterium] beibuensis</name>
    <dbReference type="NCBI Taxonomy" id="1193142"/>
    <lineage>
        <taxon>Bacteria</taxon>
        <taxon>Pseudomonadati</taxon>
        <taxon>Pseudomonadota</taxon>
        <taxon>Alphaproteobacteria</taxon>
        <taxon>Rhodobacterales</taxon>
        <taxon>Roseobacteraceae</taxon>
        <taxon>Roseicyclus</taxon>
    </lineage>
</organism>
<proteinExistence type="predicted"/>
<reference evidence="3" key="1">
    <citation type="journal article" date="2019" name="Int. J. Syst. Evol. Microbiol.">
        <title>The Global Catalogue of Microorganisms (GCM) 10K type strain sequencing project: providing services to taxonomists for standard genome sequencing and annotation.</title>
        <authorList>
            <consortium name="The Broad Institute Genomics Platform"/>
            <consortium name="The Broad Institute Genome Sequencing Center for Infectious Disease"/>
            <person name="Wu L."/>
            <person name="Ma J."/>
        </authorList>
    </citation>
    <scope>NUCLEOTIDE SEQUENCE [LARGE SCALE GENOMIC DNA]</scope>
    <source>
        <strain evidence="3">JCM 18015</strain>
    </source>
</reference>
<feature type="region of interest" description="Disordered" evidence="1">
    <location>
        <begin position="1"/>
        <end position="20"/>
    </location>
</feature>
<keyword evidence="3" id="KW-1185">Reference proteome</keyword>
<protein>
    <submittedName>
        <fullName evidence="2">Uncharacterized protein</fullName>
    </submittedName>
</protein>
<comment type="caution">
    <text evidence="2">The sequence shown here is derived from an EMBL/GenBank/DDBJ whole genome shotgun (WGS) entry which is preliminary data.</text>
</comment>
<dbReference type="Proteomes" id="UP001499910">
    <property type="component" value="Unassembled WGS sequence"/>
</dbReference>
<name>A0ABP9L998_9RHOB</name>